<feature type="non-terminal residue" evidence="2">
    <location>
        <position position="1"/>
    </location>
</feature>
<gene>
    <name evidence="2" type="ORF">CR513_16055</name>
</gene>
<organism evidence="2 3">
    <name type="scientific">Mucuna pruriens</name>
    <name type="common">Velvet bean</name>
    <name type="synonym">Dolichos pruriens</name>
    <dbReference type="NCBI Taxonomy" id="157652"/>
    <lineage>
        <taxon>Eukaryota</taxon>
        <taxon>Viridiplantae</taxon>
        <taxon>Streptophyta</taxon>
        <taxon>Embryophyta</taxon>
        <taxon>Tracheophyta</taxon>
        <taxon>Spermatophyta</taxon>
        <taxon>Magnoliopsida</taxon>
        <taxon>eudicotyledons</taxon>
        <taxon>Gunneridae</taxon>
        <taxon>Pentapetalae</taxon>
        <taxon>rosids</taxon>
        <taxon>fabids</taxon>
        <taxon>Fabales</taxon>
        <taxon>Fabaceae</taxon>
        <taxon>Papilionoideae</taxon>
        <taxon>50 kb inversion clade</taxon>
        <taxon>NPAAA clade</taxon>
        <taxon>indigoferoid/millettioid clade</taxon>
        <taxon>Phaseoleae</taxon>
        <taxon>Mucuna</taxon>
    </lineage>
</organism>
<dbReference type="OrthoDB" id="1935113at2759"/>
<reference evidence="2" key="1">
    <citation type="submission" date="2018-05" db="EMBL/GenBank/DDBJ databases">
        <title>Draft genome of Mucuna pruriens seed.</title>
        <authorList>
            <person name="Nnadi N.E."/>
            <person name="Vos R."/>
            <person name="Hasami M.H."/>
            <person name="Devisetty U.K."/>
            <person name="Aguiy J.C."/>
        </authorList>
    </citation>
    <scope>NUCLEOTIDE SEQUENCE [LARGE SCALE GENOMIC DNA]</scope>
    <source>
        <strain evidence="2">JCA_2017</strain>
    </source>
</reference>
<evidence type="ECO:0000259" key="1">
    <source>
        <dbReference type="Pfam" id="PF25597"/>
    </source>
</evidence>
<accession>A0A371HDE7</accession>
<dbReference type="InterPro" id="IPR039537">
    <property type="entry name" value="Retrotran_Ty1/copia-like"/>
</dbReference>
<keyword evidence="3" id="KW-1185">Reference proteome</keyword>
<evidence type="ECO:0000313" key="3">
    <source>
        <dbReference type="Proteomes" id="UP000257109"/>
    </source>
</evidence>
<dbReference type="InterPro" id="IPR012337">
    <property type="entry name" value="RNaseH-like_sf"/>
</dbReference>
<dbReference type="Proteomes" id="UP000257109">
    <property type="component" value="Unassembled WGS sequence"/>
</dbReference>
<dbReference type="STRING" id="157652.A0A371HDE7"/>
<protein>
    <recommendedName>
        <fullName evidence="1">Retroviral polymerase SH3-like domain-containing protein</fullName>
    </recommendedName>
</protein>
<name>A0A371HDE7_MUCPR</name>
<dbReference type="AlphaFoldDB" id="A0A371HDE7"/>
<proteinExistence type="predicted"/>
<dbReference type="PANTHER" id="PTHR42648:SF28">
    <property type="entry name" value="TRANSPOSON-ENCODED PROTEIN WITH RIBONUCLEASE H-LIKE AND RETROVIRUS ZINC FINGER-LIKE DOMAINS"/>
    <property type="match status" value="1"/>
</dbReference>
<feature type="domain" description="Retroviral polymerase SH3-like" evidence="1">
    <location>
        <begin position="113"/>
        <end position="167"/>
    </location>
</feature>
<dbReference type="InterPro" id="IPR057670">
    <property type="entry name" value="SH3_retrovirus"/>
</dbReference>
<dbReference type="PANTHER" id="PTHR42648">
    <property type="entry name" value="TRANSPOSASE, PUTATIVE-RELATED"/>
    <property type="match status" value="1"/>
</dbReference>
<dbReference type="SUPFAM" id="SSF53098">
    <property type="entry name" value="Ribonuclease H-like"/>
    <property type="match status" value="1"/>
</dbReference>
<evidence type="ECO:0000313" key="2">
    <source>
        <dbReference type="EMBL" id="RDY00724.1"/>
    </source>
</evidence>
<dbReference type="EMBL" id="QJKJ01002924">
    <property type="protein sequence ID" value="RDY00724.1"/>
    <property type="molecule type" value="Genomic_DNA"/>
</dbReference>
<sequence>MEMFNLVAKLKSLKLESGEDLIVYLSQSLDVFKSFKAEVELQIGKKIKAVRSNRGGEYYESLWGEALKITVHILNRVPTKVVNKTSYELWTGKKPSINHFHIWGCPAEARPYRPHERKLDSRIVSCYFVGYAECSWGYKFYGPTSRSFFEKGNVRILKEVKFGKEENIRKVVFEEESVNDVGHILVPITVQETIPVIRDNVQTTVLDIVSEQDYDEALPQTPIEQPQQPQQVSLRISIREKRYAIPDDYIVFL</sequence>
<dbReference type="Pfam" id="PF25597">
    <property type="entry name" value="SH3_retrovirus"/>
    <property type="match status" value="1"/>
</dbReference>
<comment type="caution">
    <text evidence="2">The sequence shown here is derived from an EMBL/GenBank/DDBJ whole genome shotgun (WGS) entry which is preliminary data.</text>
</comment>